<dbReference type="Pfam" id="PF12223">
    <property type="entry name" value="DUF3602"/>
    <property type="match status" value="2"/>
</dbReference>
<dbReference type="PANTHER" id="PTHR34693:SF1">
    <property type="entry name" value="PROTEIN PAR32"/>
    <property type="match status" value="1"/>
</dbReference>
<organism evidence="2 3">
    <name type="scientific">Amanita muscaria (strain Koide BX008)</name>
    <dbReference type="NCBI Taxonomy" id="946122"/>
    <lineage>
        <taxon>Eukaryota</taxon>
        <taxon>Fungi</taxon>
        <taxon>Dikarya</taxon>
        <taxon>Basidiomycota</taxon>
        <taxon>Agaricomycotina</taxon>
        <taxon>Agaricomycetes</taxon>
        <taxon>Agaricomycetidae</taxon>
        <taxon>Agaricales</taxon>
        <taxon>Pluteineae</taxon>
        <taxon>Amanitaceae</taxon>
        <taxon>Amanita</taxon>
    </lineage>
</organism>
<dbReference type="InterPro" id="IPR022024">
    <property type="entry name" value="DUF3602"/>
</dbReference>
<feature type="non-terminal residue" evidence="2">
    <location>
        <position position="211"/>
    </location>
</feature>
<reference evidence="2 3" key="1">
    <citation type="submission" date="2014-04" db="EMBL/GenBank/DDBJ databases">
        <title>Evolutionary Origins and Diversification of the Mycorrhizal Mutualists.</title>
        <authorList>
            <consortium name="DOE Joint Genome Institute"/>
            <consortium name="Mycorrhizal Genomics Consortium"/>
            <person name="Kohler A."/>
            <person name="Kuo A."/>
            <person name="Nagy L.G."/>
            <person name="Floudas D."/>
            <person name="Copeland A."/>
            <person name="Barry K.W."/>
            <person name="Cichocki N."/>
            <person name="Veneault-Fourrey C."/>
            <person name="LaButti K."/>
            <person name="Lindquist E.A."/>
            <person name="Lipzen A."/>
            <person name="Lundell T."/>
            <person name="Morin E."/>
            <person name="Murat C."/>
            <person name="Riley R."/>
            <person name="Ohm R."/>
            <person name="Sun H."/>
            <person name="Tunlid A."/>
            <person name="Henrissat B."/>
            <person name="Grigoriev I.V."/>
            <person name="Hibbett D.S."/>
            <person name="Martin F."/>
        </authorList>
    </citation>
    <scope>NUCLEOTIDE SEQUENCE [LARGE SCALE GENOMIC DNA]</scope>
    <source>
        <strain evidence="2 3">Koide BX008</strain>
    </source>
</reference>
<dbReference type="HOGENOM" id="CLU_073637_0_0_1"/>
<dbReference type="InParanoid" id="A0A0C2WSQ0"/>
<gene>
    <name evidence="2" type="ORF">M378DRAFT_47766</name>
</gene>
<feature type="compositionally biased region" description="Basic and acidic residues" evidence="1">
    <location>
        <begin position="33"/>
        <end position="56"/>
    </location>
</feature>
<feature type="compositionally biased region" description="Basic and acidic residues" evidence="1">
    <location>
        <begin position="186"/>
        <end position="201"/>
    </location>
</feature>
<evidence type="ECO:0000313" key="2">
    <source>
        <dbReference type="EMBL" id="KIL64732.1"/>
    </source>
</evidence>
<dbReference type="PANTHER" id="PTHR34693">
    <property type="entry name" value="PROTEIN PAR32"/>
    <property type="match status" value="1"/>
</dbReference>
<protein>
    <submittedName>
        <fullName evidence="2">Uncharacterized protein</fullName>
    </submittedName>
</protein>
<feature type="region of interest" description="Disordered" evidence="1">
    <location>
        <begin position="163"/>
        <end position="211"/>
    </location>
</feature>
<keyword evidence="3" id="KW-1185">Reference proteome</keyword>
<feature type="compositionally biased region" description="Gly residues" evidence="1">
    <location>
        <begin position="202"/>
        <end position="211"/>
    </location>
</feature>
<evidence type="ECO:0000313" key="3">
    <source>
        <dbReference type="Proteomes" id="UP000054549"/>
    </source>
</evidence>
<dbReference type="OrthoDB" id="2537432at2759"/>
<feature type="region of interest" description="Disordered" evidence="1">
    <location>
        <begin position="101"/>
        <end position="142"/>
    </location>
</feature>
<feature type="region of interest" description="Disordered" evidence="1">
    <location>
        <begin position="1"/>
        <end position="88"/>
    </location>
</feature>
<dbReference type="EMBL" id="KN818247">
    <property type="protein sequence ID" value="KIL64732.1"/>
    <property type="molecule type" value="Genomic_DNA"/>
</dbReference>
<name>A0A0C2WSQ0_AMAMK</name>
<proteinExistence type="predicted"/>
<accession>A0A0C2WSQ0</accession>
<dbReference type="STRING" id="946122.A0A0C2WSQ0"/>
<feature type="compositionally biased region" description="Gly residues" evidence="1">
    <location>
        <begin position="106"/>
        <end position="115"/>
    </location>
</feature>
<dbReference type="InterPro" id="IPR053203">
    <property type="entry name" value="Cisplatin_resist-associated"/>
</dbReference>
<sequence length="211" mass="22048">MSISERSVSRGRDALVSSGRGGIGNIRPSSVARDARPDSGPDDFSDSRGREPRQEQTHIFSTGRGGAGNIRSPSRDVGVVRSGADDKDQGLIRSHIVADNEVGHSTGRGGIGNIRGGSRSRSRARDTPPSIHSTGRGGAGNIVPGAVPYEADEGELLAAQGHRNRGDDIHSTGRGGAANITHHHLPPVERPSHEHRDHESTGRGGAGNISH</sequence>
<dbReference type="AlphaFoldDB" id="A0A0C2WSQ0"/>
<evidence type="ECO:0000256" key="1">
    <source>
        <dbReference type="SAM" id="MobiDB-lite"/>
    </source>
</evidence>
<dbReference type="Proteomes" id="UP000054549">
    <property type="component" value="Unassembled WGS sequence"/>
</dbReference>